<keyword evidence="8" id="KW-0325">Glycoprotein</keyword>
<evidence type="ECO:0000259" key="11">
    <source>
        <dbReference type="PROSITE" id="PS50259"/>
    </source>
</evidence>
<dbReference type="Proteomes" id="UP000008227">
    <property type="component" value="Chromosome 3"/>
</dbReference>
<feature type="transmembrane region" description="Helical" evidence="10">
    <location>
        <begin position="150"/>
        <end position="175"/>
    </location>
</feature>
<keyword evidence="5" id="KW-0297">G-protein coupled receptor</keyword>
<dbReference type="InterPro" id="IPR017978">
    <property type="entry name" value="GPCR_3_C"/>
</dbReference>
<dbReference type="InterPro" id="IPR000068">
    <property type="entry name" value="GPCR_3_Ca_sens_rcpt-rel"/>
</dbReference>
<dbReference type="GO" id="GO:0005886">
    <property type="term" value="C:plasma membrane"/>
    <property type="evidence" value="ECO:0000318"/>
    <property type="project" value="GO_Central"/>
</dbReference>
<feature type="transmembrane region" description="Helical" evidence="10">
    <location>
        <begin position="81"/>
        <end position="102"/>
    </location>
</feature>
<feature type="transmembrane region" description="Helical" evidence="10">
    <location>
        <begin position="114"/>
        <end position="138"/>
    </location>
</feature>
<dbReference type="GeneTree" id="ENSGT00950000183069"/>
<feature type="domain" description="G-protein coupled receptors family 3 profile" evidence="11">
    <location>
        <begin position="44"/>
        <end position="299"/>
    </location>
</feature>
<proteinExistence type="predicted"/>
<evidence type="ECO:0000256" key="10">
    <source>
        <dbReference type="SAM" id="Phobius"/>
    </source>
</evidence>
<keyword evidence="4 10" id="KW-1133">Transmembrane helix</keyword>
<comment type="subcellular location">
    <subcellularLocation>
        <location evidence="1">Cell membrane</location>
        <topology evidence="1">Multi-pass membrane protein</topology>
    </subcellularLocation>
</comment>
<keyword evidence="9" id="KW-0807">Transducer</keyword>
<dbReference type="STRING" id="9823.ENSSSCP00000008152"/>
<feature type="transmembrane region" description="Helical" evidence="10">
    <location>
        <begin position="255"/>
        <end position="277"/>
    </location>
</feature>
<accession>F1RNR1</accession>
<evidence type="ECO:0000256" key="6">
    <source>
        <dbReference type="ARBA" id="ARBA00023136"/>
    </source>
</evidence>
<feature type="transmembrane region" description="Helical" evidence="10">
    <location>
        <begin position="229"/>
        <end position="249"/>
    </location>
</feature>
<dbReference type="PRINTS" id="PR00248">
    <property type="entry name" value="GPCRMGR"/>
</dbReference>
<name>F1RNR1_PIG</name>
<keyword evidence="13" id="KW-1185">Reference proteome</keyword>
<reference evidence="12" key="3">
    <citation type="submission" date="2025-08" db="UniProtKB">
        <authorList>
            <consortium name="Ensembl"/>
        </authorList>
    </citation>
    <scope>IDENTIFICATION</scope>
</reference>
<reference evidence="12" key="4">
    <citation type="submission" date="2025-09" db="UniProtKB">
        <authorList>
            <consortium name="Ensembl"/>
        </authorList>
    </citation>
    <scope>IDENTIFICATION</scope>
</reference>
<evidence type="ECO:0000256" key="1">
    <source>
        <dbReference type="ARBA" id="ARBA00004651"/>
    </source>
</evidence>
<dbReference type="AlphaFoldDB" id="F1RNR1"/>
<evidence type="ECO:0000256" key="4">
    <source>
        <dbReference type="ARBA" id="ARBA00022989"/>
    </source>
</evidence>
<dbReference type="Ensembl" id="ENSSSCT00000008371.4">
    <property type="protein sequence ID" value="ENSSSCP00000008152.4"/>
    <property type="gene ID" value="ENSSSCG00000007631.4"/>
</dbReference>
<sequence>LTLLFSPVMPNNQCVRCAEDQYPNSDHDHCLSKVVTFLACGDPLGMVLACTALGLPVLTAGALGVFVKHRDTPRVKANNRALSYILLISLILCCLCSFLFLGRPNTATCLLQQMPFGVIFTVAFSTTLAKTITVVLAFKVTTPGRMMQQWLLSGAPSALIAICSLIQGTFCAVWLGTSPPFMDIDAHSEPGSAMMLYLSLGYWVFLALLSFSLAFLTRSLHDTFKEARWLTSSMLVFCSVWIAFLPLYNCSKGKVTVVVEVFCILASSAGLLGSIFVPRCCHILLKSERNTLTKLRGKNQLWGKINILGGACVCYLRQLESLKIKENPEELSPHSLPWVPVCSGIIFPLDLECPGHVHYIPGYKSLFCTNSSFTDSFLE</sequence>
<dbReference type="InterPro" id="IPR000337">
    <property type="entry name" value="GPCR_3"/>
</dbReference>
<dbReference type="PROSITE" id="PS50259">
    <property type="entry name" value="G_PROTEIN_RECEP_F3_4"/>
    <property type="match status" value="1"/>
</dbReference>
<dbReference type="GO" id="GO:0004930">
    <property type="term" value="F:G protein-coupled receptor activity"/>
    <property type="evidence" value="ECO:0000318"/>
    <property type="project" value="GO_Central"/>
</dbReference>
<feature type="transmembrane region" description="Helical" evidence="10">
    <location>
        <begin position="195"/>
        <end position="217"/>
    </location>
</feature>
<protein>
    <recommendedName>
        <fullName evidence="11">G-protein coupled receptors family 3 profile domain-containing protein</fullName>
    </recommendedName>
</protein>
<keyword evidence="3 10" id="KW-0812">Transmembrane</keyword>
<reference evidence="13" key="1">
    <citation type="submission" date="2009-11" db="EMBL/GenBank/DDBJ databases">
        <authorList>
            <consortium name="Porcine genome sequencing project"/>
        </authorList>
    </citation>
    <scope>NUCLEOTIDE SEQUENCE [LARGE SCALE GENOMIC DNA]</scope>
    <source>
        <strain evidence="13">Duroc</strain>
    </source>
</reference>
<keyword evidence="6 10" id="KW-0472">Membrane</keyword>
<evidence type="ECO:0000256" key="7">
    <source>
        <dbReference type="ARBA" id="ARBA00023170"/>
    </source>
</evidence>
<evidence type="ECO:0000256" key="2">
    <source>
        <dbReference type="ARBA" id="ARBA00022475"/>
    </source>
</evidence>
<evidence type="ECO:0000256" key="3">
    <source>
        <dbReference type="ARBA" id="ARBA00022692"/>
    </source>
</evidence>
<organism evidence="12 13">
    <name type="scientific">Sus scrofa</name>
    <name type="common">Pig</name>
    <dbReference type="NCBI Taxonomy" id="9823"/>
    <lineage>
        <taxon>Eukaryota</taxon>
        <taxon>Metazoa</taxon>
        <taxon>Chordata</taxon>
        <taxon>Craniata</taxon>
        <taxon>Vertebrata</taxon>
        <taxon>Euteleostomi</taxon>
        <taxon>Mammalia</taxon>
        <taxon>Eutheria</taxon>
        <taxon>Laurasiatheria</taxon>
        <taxon>Artiodactyla</taxon>
        <taxon>Suina</taxon>
        <taxon>Suidae</taxon>
        <taxon>Sus</taxon>
    </lineage>
</organism>
<keyword evidence="2" id="KW-1003">Cell membrane</keyword>
<evidence type="ECO:0000256" key="9">
    <source>
        <dbReference type="ARBA" id="ARBA00023224"/>
    </source>
</evidence>
<dbReference type="Pfam" id="PF00003">
    <property type="entry name" value="7tm_3"/>
    <property type="match status" value="1"/>
</dbReference>
<evidence type="ECO:0000256" key="5">
    <source>
        <dbReference type="ARBA" id="ARBA00023040"/>
    </source>
</evidence>
<feature type="transmembrane region" description="Helical" evidence="10">
    <location>
        <begin position="46"/>
        <end position="69"/>
    </location>
</feature>
<dbReference type="PANTHER" id="PTHR24061">
    <property type="entry name" value="CALCIUM-SENSING RECEPTOR-RELATED"/>
    <property type="match status" value="1"/>
</dbReference>
<dbReference type="InParanoid" id="F1RNR1"/>
<evidence type="ECO:0000313" key="12">
    <source>
        <dbReference type="Ensembl" id="ENSSSCP00000008152.4"/>
    </source>
</evidence>
<dbReference type="PANTHER" id="PTHR24061:SF545">
    <property type="entry name" value="VOMERONASAL 2, RECEPTOR 118-RELATED"/>
    <property type="match status" value="1"/>
</dbReference>
<evidence type="ECO:0000313" key="13">
    <source>
        <dbReference type="Proteomes" id="UP000008227"/>
    </source>
</evidence>
<evidence type="ECO:0000256" key="8">
    <source>
        <dbReference type="ARBA" id="ARBA00023180"/>
    </source>
</evidence>
<keyword evidence="7" id="KW-0675">Receptor</keyword>
<dbReference type="HOGENOM" id="CLU_005389_4_0_1"/>
<reference evidence="12" key="2">
    <citation type="journal article" date="2020" name="Gigascience">
        <title>An improved pig reference genome sequence to enable pig genetics and genomics research.</title>
        <authorList>
            <person name="Warr A."/>
            <person name="Affara N."/>
            <person name="Aken B."/>
            <person name="Beiki H."/>
            <person name="Bickhart D.M."/>
            <person name="Billis K."/>
            <person name="Chow W."/>
            <person name="Eory L."/>
            <person name="Finlayson H.A."/>
            <person name="Flicek P."/>
            <person name="Giron C.G."/>
            <person name="Griffin D.K."/>
            <person name="Hall R."/>
            <person name="Hannum G."/>
            <person name="Hourlier T."/>
            <person name="Howe K."/>
            <person name="Hume D.A."/>
            <person name="Izuogu O."/>
            <person name="Kim K."/>
            <person name="Koren S."/>
            <person name="Liu H."/>
            <person name="Manchanda N."/>
            <person name="Martin F.J."/>
            <person name="Nonneman D.J."/>
            <person name="O'Connor R.E."/>
            <person name="Phillippy A.M."/>
            <person name="Rohrer G.A."/>
            <person name="Rosen B.D."/>
            <person name="Rund L.A."/>
            <person name="Sargent C.A."/>
            <person name="Schook L.B."/>
            <person name="Schroeder S.G."/>
            <person name="Schwartz A.S."/>
            <person name="Skinner B.M."/>
            <person name="Talbot R."/>
            <person name="Tseng E."/>
            <person name="Tuggle C.K."/>
            <person name="Watson M."/>
            <person name="Smith T.P.L."/>
            <person name="Archibald A.L."/>
        </authorList>
    </citation>
    <scope>NUCLEOTIDE SEQUENCE [LARGE SCALE GENOMIC DNA]</scope>
    <source>
        <strain evidence="12">Duroc</strain>
    </source>
</reference>